<keyword evidence="4 6" id="KW-1133">Transmembrane helix</keyword>
<evidence type="ECO:0000256" key="4">
    <source>
        <dbReference type="ARBA" id="ARBA00022989"/>
    </source>
</evidence>
<sequence length="472" mass="51223">MTTVIKEESVKKKKFREAPHPFVILFTVVIIMAALTYLIPAGQYDRVEDADGRTIVVDGSYQTIDSSPAGFLDIFNAIHKGMVQAAPIIFFIFMVAGSFNLFRESKAIEGAFGSLSTKMKGKEMLIIPVVMMFFGVAGAAVGMFEEALPFIMILVPIAIVMGFDSIVGAAMVIVGVSAGFTAAFMNPFTIGVAQGIAEVPIFSGMGPRIGFWVAFMAISIGYVMIYANKIRKDPTKSIMYEEDKNRNIDIEAMQQDKITKTQGIIIGVLVLTLIGLAFGVLKFGWFITEISALFLIMAIVIGLINRLNFNEITKSFVRGCEEIVVGALVVGFAYGALVILNDSNTIDTILYGITNLVEKFPSSLTAIGMYIMQTVLNLIVTSGSGQAALTMPIMAPLSDLLGVSRQTAVLAYQMGDGITNIIAPTSGLILAALAMAKISYGKWVRWLWPLILIQFIMGAIFITVAHIFFWPA</sequence>
<evidence type="ECO:0000256" key="2">
    <source>
        <dbReference type="ARBA" id="ARBA00022475"/>
    </source>
</evidence>
<accession>A0ABR8RCK3</accession>
<dbReference type="InterPro" id="IPR051679">
    <property type="entry name" value="DASS-Related_Transporters"/>
</dbReference>
<name>A0ABR8RCK3_9BACI</name>
<dbReference type="PANTHER" id="PTHR43652">
    <property type="entry name" value="BASIC AMINO ACID ANTIPORTER YFCC-RELATED"/>
    <property type="match status" value="1"/>
</dbReference>
<dbReference type="InterPro" id="IPR018385">
    <property type="entry name" value="C4_dicarb_anaerob_car-like"/>
</dbReference>
<gene>
    <name evidence="7" type="primary">yfcC</name>
    <name evidence="7" type="ORF">H9650_15595</name>
</gene>
<feature type="transmembrane region" description="Helical" evidence="6">
    <location>
        <begin position="82"/>
        <end position="102"/>
    </location>
</feature>
<evidence type="ECO:0000256" key="3">
    <source>
        <dbReference type="ARBA" id="ARBA00022692"/>
    </source>
</evidence>
<feature type="transmembrane region" description="Helical" evidence="6">
    <location>
        <begin position="360"/>
        <end position="380"/>
    </location>
</feature>
<dbReference type="PANTHER" id="PTHR43652:SF2">
    <property type="entry name" value="BASIC AMINO ACID ANTIPORTER YFCC-RELATED"/>
    <property type="match status" value="1"/>
</dbReference>
<keyword evidence="5 6" id="KW-0472">Membrane</keyword>
<dbReference type="Pfam" id="PF03606">
    <property type="entry name" value="DcuC"/>
    <property type="match status" value="1"/>
</dbReference>
<feature type="transmembrane region" description="Helical" evidence="6">
    <location>
        <begin position="209"/>
        <end position="227"/>
    </location>
</feature>
<dbReference type="Proteomes" id="UP000640786">
    <property type="component" value="Unassembled WGS sequence"/>
</dbReference>
<feature type="transmembrane region" description="Helical" evidence="6">
    <location>
        <begin position="446"/>
        <end position="470"/>
    </location>
</feature>
<protein>
    <submittedName>
        <fullName evidence="7">Basic amino acid antiporter YfcC</fullName>
    </submittedName>
</protein>
<keyword evidence="2" id="KW-1003">Cell membrane</keyword>
<feature type="transmembrane region" description="Helical" evidence="6">
    <location>
        <begin position="150"/>
        <end position="176"/>
    </location>
</feature>
<comment type="subcellular location">
    <subcellularLocation>
        <location evidence="1">Cell membrane</location>
        <topology evidence="1">Multi-pass membrane protein</topology>
    </subcellularLocation>
</comment>
<feature type="transmembrane region" description="Helical" evidence="6">
    <location>
        <begin position="290"/>
        <end position="307"/>
    </location>
</feature>
<dbReference type="RefSeq" id="WP_154310048.1">
    <property type="nucleotide sequence ID" value="NZ_JACSQO010000009.1"/>
</dbReference>
<keyword evidence="8" id="KW-1185">Reference proteome</keyword>
<evidence type="ECO:0000256" key="6">
    <source>
        <dbReference type="SAM" id="Phobius"/>
    </source>
</evidence>
<comment type="caution">
    <text evidence="7">The sequence shown here is derived from an EMBL/GenBank/DDBJ whole genome shotgun (WGS) entry which is preliminary data.</text>
</comment>
<feature type="transmembrane region" description="Helical" evidence="6">
    <location>
        <begin position="123"/>
        <end position="144"/>
    </location>
</feature>
<evidence type="ECO:0000256" key="5">
    <source>
        <dbReference type="ARBA" id="ARBA00023136"/>
    </source>
</evidence>
<organism evidence="7 8">
    <name type="scientific">Psychrobacillus faecigallinarum</name>
    <dbReference type="NCBI Taxonomy" id="2762235"/>
    <lineage>
        <taxon>Bacteria</taxon>
        <taxon>Bacillati</taxon>
        <taxon>Bacillota</taxon>
        <taxon>Bacilli</taxon>
        <taxon>Bacillales</taxon>
        <taxon>Bacillaceae</taxon>
        <taxon>Psychrobacillus</taxon>
    </lineage>
</organism>
<keyword evidence="3 6" id="KW-0812">Transmembrane</keyword>
<feature type="transmembrane region" description="Helical" evidence="6">
    <location>
        <begin position="263"/>
        <end position="284"/>
    </location>
</feature>
<feature type="transmembrane region" description="Helical" evidence="6">
    <location>
        <begin position="21"/>
        <end position="39"/>
    </location>
</feature>
<proteinExistence type="predicted"/>
<feature type="transmembrane region" description="Helical" evidence="6">
    <location>
        <begin position="319"/>
        <end position="340"/>
    </location>
</feature>
<reference evidence="7 8" key="1">
    <citation type="submission" date="2020-08" db="EMBL/GenBank/DDBJ databases">
        <title>A Genomic Blueprint of the Chicken Gut Microbiome.</title>
        <authorList>
            <person name="Gilroy R."/>
            <person name="Ravi A."/>
            <person name="Getino M."/>
            <person name="Pursley I."/>
            <person name="Horton D.L."/>
            <person name="Alikhan N.-F."/>
            <person name="Baker D."/>
            <person name="Gharbi K."/>
            <person name="Hall N."/>
            <person name="Watson M."/>
            <person name="Adriaenssens E.M."/>
            <person name="Foster-Nyarko E."/>
            <person name="Jarju S."/>
            <person name="Secka A."/>
            <person name="Antonio M."/>
            <person name="Oren A."/>
            <person name="Chaudhuri R."/>
            <person name="La Ragione R.M."/>
            <person name="Hildebrand F."/>
            <person name="Pallen M.J."/>
        </authorList>
    </citation>
    <scope>NUCLEOTIDE SEQUENCE [LARGE SCALE GENOMIC DNA]</scope>
    <source>
        <strain evidence="7 8">Sa2BUA9</strain>
    </source>
</reference>
<dbReference type="EMBL" id="JACSQO010000009">
    <property type="protein sequence ID" value="MBD7945534.1"/>
    <property type="molecule type" value="Genomic_DNA"/>
</dbReference>
<evidence type="ECO:0000313" key="7">
    <source>
        <dbReference type="EMBL" id="MBD7945534.1"/>
    </source>
</evidence>
<feature type="transmembrane region" description="Helical" evidence="6">
    <location>
        <begin position="421"/>
        <end position="440"/>
    </location>
</feature>
<evidence type="ECO:0000256" key="1">
    <source>
        <dbReference type="ARBA" id="ARBA00004651"/>
    </source>
</evidence>
<evidence type="ECO:0000313" key="8">
    <source>
        <dbReference type="Proteomes" id="UP000640786"/>
    </source>
</evidence>